<dbReference type="AlphaFoldDB" id="A0A5D8QBM0"/>
<dbReference type="EMBL" id="VTPS01000009">
    <property type="protein sequence ID" value="TZE82010.1"/>
    <property type="molecule type" value="Genomic_DNA"/>
</dbReference>
<dbReference type="Proteomes" id="UP000322976">
    <property type="component" value="Unassembled WGS sequence"/>
</dbReference>
<reference evidence="1 2" key="1">
    <citation type="submission" date="2019-08" db="EMBL/GenBank/DDBJ databases">
        <title>Calorimonas adulescens gen. nov., sp. nov., an anaerobic thermophilic bacterium from Sakhalin hot spring.</title>
        <authorList>
            <person name="Khomyakova M.A."/>
            <person name="Merkel A.Y."/>
            <person name="Novikov A."/>
            <person name="Bonch-Osmolovskaya E.A."/>
            <person name="Slobodkin A.I."/>
        </authorList>
    </citation>
    <scope>NUCLEOTIDE SEQUENCE [LARGE SCALE GENOMIC DNA]</scope>
    <source>
        <strain evidence="1 2">A05MB</strain>
    </source>
</reference>
<comment type="caution">
    <text evidence="1">The sequence shown here is derived from an EMBL/GenBank/DDBJ whole genome shotgun (WGS) entry which is preliminary data.</text>
</comment>
<protein>
    <submittedName>
        <fullName evidence="1">Uncharacterized protein</fullName>
    </submittedName>
</protein>
<sequence>MNFTKIKIGDGSLSGQSIVDLTSLINTKKELTILGIERLTGGKAKLRSYFTNADILTGFYWRELGVFAQDPDEGEILYCYGNAGTNAEYIPAGGGPDVVERYINVITLVGNATNVSATLGSEIYVTQADFDNHTGNAVMHVTQVEKDTWNAKETPAGAQAKADVAEAAANAYTDQKVGDLAGAGRTTETVKGNADALAAHLAETIKQGVHGGLPAHKSTHAIGGSDPITPADIGAVNKAGDTMTGNLTAPKFISTVATGTSPLSVSSITLVTNLNVDMLDNYHAGNSSGQIPVSNGTVNTNLNADLLDGHDGSYYLPVSSYTASDVLTKIKTVDGEGSGLDADTLRGKTPNDIFPPYTVGDIVLIQDAWTPEINSTTPTKTYEKRIDRSGSLRIKFGAKVGATSITGYAQIYRNGSPVGTLRSTTSTTYVTFTEDISGWNPGDLVQLYCYVSNNSYKMYLYDFTLCVAKLYSLA</sequence>
<proteinExistence type="predicted"/>
<keyword evidence="2" id="KW-1185">Reference proteome</keyword>
<gene>
    <name evidence="1" type="ORF">FWJ32_07195</name>
</gene>
<name>A0A5D8QBM0_9THEO</name>
<accession>A0A5D8QBM0</accession>
<evidence type="ECO:0000313" key="2">
    <source>
        <dbReference type="Proteomes" id="UP000322976"/>
    </source>
</evidence>
<organism evidence="1 2">
    <name type="scientific">Calorimonas adulescens</name>
    <dbReference type="NCBI Taxonomy" id="2606906"/>
    <lineage>
        <taxon>Bacteria</taxon>
        <taxon>Bacillati</taxon>
        <taxon>Bacillota</taxon>
        <taxon>Clostridia</taxon>
        <taxon>Thermoanaerobacterales</taxon>
        <taxon>Thermoanaerobacteraceae</taxon>
        <taxon>Calorimonas</taxon>
    </lineage>
</organism>
<evidence type="ECO:0000313" key="1">
    <source>
        <dbReference type="EMBL" id="TZE82010.1"/>
    </source>
</evidence>